<reference evidence="7 8" key="1">
    <citation type="submission" date="2021-10" db="EMBL/GenBank/DDBJ databases">
        <title>Anaerobic single-cell dispensing facilitates the cultivation of human gut bacteria.</title>
        <authorList>
            <person name="Afrizal A."/>
        </authorList>
    </citation>
    <scope>NUCLEOTIDE SEQUENCE [LARGE SCALE GENOMIC DNA]</scope>
    <source>
        <strain evidence="7 8">CLA-AA-H232</strain>
    </source>
</reference>
<dbReference type="PROSITE" id="PS00491">
    <property type="entry name" value="PROLINE_PEPTIDASE"/>
    <property type="match status" value="1"/>
</dbReference>
<evidence type="ECO:0000259" key="5">
    <source>
        <dbReference type="Pfam" id="PF00557"/>
    </source>
</evidence>
<organism evidence="7 8">
    <name type="scientific">Hominilimicola fabiformis</name>
    <dbReference type="NCBI Taxonomy" id="2885356"/>
    <lineage>
        <taxon>Bacteria</taxon>
        <taxon>Bacillati</taxon>
        <taxon>Bacillota</taxon>
        <taxon>Clostridia</taxon>
        <taxon>Eubacteriales</taxon>
        <taxon>Oscillospiraceae</taxon>
        <taxon>Hominilimicola</taxon>
    </lineage>
</organism>
<evidence type="ECO:0000256" key="4">
    <source>
        <dbReference type="RuleBase" id="RU000590"/>
    </source>
</evidence>
<evidence type="ECO:0000256" key="1">
    <source>
        <dbReference type="ARBA" id="ARBA00008766"/>
    </source>
</evidence>
<protein>
    <submittedName>
        <fullName evidence="7">Aminopeptidase P family protein</fullName>
    </submittedName>
</protein>
<name>A0AAE3DX60_9FIRM</name>
<dbReference type="PANTHER" id="PTHR46112">
    <property type="entry name" value="AMINOPEPTIDASE"/>
    <property type="match status" value="1"/>
</dbReference>
<dbReference type="Pfam" id="PF00557">
    <property type="entry name" value="Peptidase_M24"/>
    <property type="match status" value="1"/>
</dbReference>
<dbReference type="FunFam" id="3.90.230.10:FF:000014">
    <property type="entry name" value="Aminopeptidase P family protein"/>
    <property type="match status" value="1"/>
</dbReference>
<dbReference type="InterPro" id="IPR036005">
    <property type="entry name" value="Creatinase/aminopeptidase-like"/>
</dbReference>
<dbReference type="InterPro" id="IPR050659">
    <property type="entry name" value="Peptidase_M24B"/>
</dbReference>
<keyword evidence="3" id="KW-0378">Hydrolase</keyword>
<comment type="caution">
    <text evidence="7">The sequence shown here is derived from an EMBL/GenBank/DDBJ whole genome shotgun (WGS) entry which is preliminary data.</text>
</comment>
<evidence type="ECO:0000313" key="7">
    <source>
        <dbReference type="EMBL" id="MCC2209667.1"/>
    </source>
</evidence>
<dbReference type="EMBL" id="JAJEQM010000002">
    <property type="protein sequence ID" value="MCC2209667.1"/>
    <property type="molecule type" value="Genomic_DNA"/>
</dbReference>
<dbReference type="SUPFAM" id="SSF53092">
    <property type="entry name" value="Creatinase/prolidase N-terminal domain"/>
    <property type="match status" value="1"/>
</dbReference>
<keyword evidence="7" id="KW-0031">Aminopeptidase</keyword>
<dbReference type="InterPro" id="IPR000587">
    <property type="entry name" value="Creatinase_N"/>
</dbReference>
<proteinExistence type="inferred from homology"/>
<dbReference type="Proteomes" id="UP001198242">
    <property type="component" value="Unassembled WGS sequence"/>
</dbReference>
<keyword evidence="8" id="KW-1185">Reference proteome</keyword>
<dbReference type="InterPro" id="IPR000994">
    <property type="entry name" value="Pept_M24"/>
</dbReference>
<feature type="domain" description="Peptidase M24" evidence="5">
    <location>
        <begin position="132"/>
        <end position="333"/>
    </location>
</feature>
<evidence type="ECO:0000256" key="2">
    <source>
        <dbReference type="ARBA" id="ARBA00022723"/>
    </source>
</evidence>
<dbReference type="InterPro" id="IPR029149">
    <property type="entry name" value="Creatin/AminoP/Spt16_N"/>
</dbReference>
<dbReference type="Pfam" id="PF01321">
    <property type="entry name" value="Creatinase_N"/>
    <property type="match status" value="1"/>
</dbReference>
<sequence>MQSRIDKLCEKMHDNEAVFISSYPNIFYYSGFTSEDAYLLISHSGKYIITDSRYTIQAREQAKGFEVIDIAKGFEKIFSRIDEKYIGFEESYMSVGENKRIRAKLKDGQDFVEMQNLINKPREIKDECEIKKIAEAEKIGDMAFEYVLGRIKEGVTEREIALDLEFFMKKQGATALSFDTISASGIRSAMPHGIATDKKIENGDFLTLDFGCVFEGYCSDMTRTVVVGKANDKQKEIYNTVLKAQTTAIDAIKAGMKCSEVDGVARKIITDAGYGENFGHSLGHSVGIEIHENPSFSPKNNAVVQNGNVITVEPGIYIDGFGGVRIEDLIVVQNGKAVNLTSSPKELIEI</sequence>
<evidence type="ECO:0000313" key="8">
    <source>
        <dbReference type="Proteomes" id="UP001198242"/>
    </source>
</evidence>
<dbReference type="AlphaFoldDB" id="A0AAE3DX60"/>
<comment type="similarity">
    <text evidence="1 4">Belongs to the peptidase M24B family.</text>
</comment>
<feature type="domain" description="Creatinase N-terminal" evidence="6">
    <location>
        <begin position="4"/>
        <end position="124"/>
    </location>
</feature>
<dbReference type="Gene3D" id="3.40.350.10">
    <property type="entry name" value="Creatinase/prolidase N-terminal domain"/>
    <property type="match status" value="1"/>
</dbReference>
<gene>
    <name evidence="7" type="ORF">LKE05_02520</name>
</gene>
<dbReference type="PANTHER" id="PTHR46112:SF3">
    <property type="entry name" value="AMINOPEPTIDASE YPDF"/>
    <property type="match status" value="1"/>
</dbReference>
<dbReference type="InterPro" id="IPR001131">
    <property type="entry name" value="Peptidase_M24B_aminopep-P_CS"/>
</dbReference>
<evidence type="ECO:0000256" key="3">
    <source>
        <dbReference type="ARBA" id="ARBA00022801"/>
    </source>
</evidence>
<accession>A0AAE3DX60</accession>
<evidence type="ECO:0000259" key="6">
    <source>
        <dbReference type="Pfam" id="PF01321"/>
    </source>
</evidence>
<dbReference type="SUPFAM" id="SSF55920">
    <property type="entry name" value="Creatinase/aminopeptidase"/>
    <property type="match status" value="1"/>
</dbReference>
<dbReference type="Gene3D" id="3.90.230.10">
    <property type="entry name" value="Creatinase/methionine aminopeptidase superfamily"/>
    <property type="match status" value="1"/>
</dbReference>
<dbReference type="CDD" id="cd01092">
    <property type="entry name" value="APP-like"/>
    <property type="match status" value="1"/>
</dbReference>
<dbReference type="GO" id="GO:0004177">
    <property type="term" value="F:aminopeptidase activity"/>
    <property type="evidence" value="ECO:0007669"/>
    <property type="project" value="UniProtKB-KW"/>
</dbReference>
<dbReference type="GO" id="GO:0046872">
    <property type="term" value="F:metal ion binding"/>
    <property type="evidence" value="ECO:0007669"/>
    <property type="project" value="UniProtKB-KW"/>
</dbReference>
<keyword evidence="2 4" id="KW-0479">Metal-binding</keyword>
<keyword evidence="7" id="KW-0645">Protease</keyword>
<dbReference type="RefSeq" id="WP_022229241.1">
    <property type="nucleotide sequence ID" value="NZ_JAJEQM010000002.1"/>
</dbReference>